<feature type="region of interest" description="Disordered" evidence="13">
    <location>
        <begin position="105"/>
        <end position="245"/>
    </location>
</feature>
<evidence type="ECO:0000256" key="3">
    <source>
        <dbReference type="ARBA" id="ARBA00022679"/>
    </source>
</evidence>
<keyword evidence="2 12" id="KW-0489">Methyltransferase</keyword>
<keyword evidence="5 12" id="KW-0819">tRNA processing</keyword>
<organism evidence="14 15">
    <name type="scientific">Glonium stellatum</name>
    <dbReference type="NCBI Taxonomy" id="574774"/>
    <lineage>
        <taxon>Eukaryota</taxon>
        <taxon>Fungi</taxon>
        <taxon>Dikarya</taxon>
        <taxon>Ascomycota</taxon>
        <taxon>Pezizomycotina</taxon>
        <taxon>Dothideomycetes</taxon>
        <taxon>Pleosporomycetidae</taxon>
        <taxon>Gloniales</taxon>
        <taxon>Gloniaceae</taxon>
        <taxon>Glonium</taxon>
    </lineage>
</organism>
<evidence type="ECO:0000256" key="6">
    <source>
        <dbReference type="ARBA" id="ARBA00022884"/>
    </source>
</evidence>
<dbReference type="PANTHER" id="PTHR10631">
    <property type="entry name" value="N 2 ,N 2 -DIMETHYLGUANOSINE TRNA METHYLTRANSFERASE"/>
    <property type="match status" value="1"/>
</dbReference>
<dbReference type="GO" id="GO:0000049">
    <property type="term" value="F:tRNA binding"/>
    <property type="evidence" value="ECO:0007669"/>
    <property type="project" value="UniProtKB-UniRule"/>
</dbReference>
<reference evidence="14 15" key="1">
    <citation type="journal article" date="2016" name="Nat. Commun.">
        <title>Ectomycorrhizal ecology is imprinted in the genome of the dominant symbiotic fungus Cenococcum geophilum.</title>
        <authorList>
            <consortium name="DOE Joint Genome Institute"/>
            <person name="Peter M."/>
            <person name="Kohler A."/>
            <person name="Ohm R.A."/>
            <person name="Kuo A."/>
            <person name="Krutzmann J."/>
            <person name="Morin E."/>
            <person name="Arend M."/>
            <person name="Barry K.W."/>
            <person name="Binder M."/>
            <person name="Choi C."/>
            <person name="Clum A."/>
            <person name="Copeland A."/>
            <person name="Grisel N."/>
            <person name="Haridas S."/>
            <person name="Kipfer T."/>
            <person name="LaButti K."/>
            <person name="Lindquist E."/>
            <person name="Lipzen A."/>
            <person name="Maire R."/>
            <person name="Meier B."/>
            <person name="Mihaltcheva S."/>
            <person name="Molinier V."/>
            <person name="Murat C."/>
            <person name="Poggeler S."/>
            <person name="Quandt C.A."/>
            <person name="Sperisen C."/>
            <person name="Tritt A."/>
            <person name="Tisserant E."/>
            <person name="Crous P.W."/>
            <person name="Henrissat B."/>
            <person name="Nehls U."/>
            <person name="Egli S."/>
            <person name="Spatafora J.W."/>
            <person name="Grigoriev I.V."/>
            <person name="Martin F.M."/>
        </authorList>
    </citation>
    <scope>NUCLEOTIDE SEQUENCE [LARGE SCALE GENOMIC DNA]</scope>
    <source>
        <strain evidence="14 15">CBS 207.34</strain>
    </source>
</reference>
<sequence>MASETPKEPLEAVEKTVKTIKDPPRAGQDVTHNGTPYTTIKEGLAYILVPHGIPTSTDPKVPKEDAEKQSVFYNPIQQFNRDLSVLAIKAFGEDLIAARELKAERYRNKEKQQQQKKNTKRKLHGSEDAQQQGNDVNQDNVNTRKRKRGEDGRADDAVTVSDPKTSVDSQAVSTEVPEPLESRVALPGTGASPELPMSATEGVSVAEQTVSHGNVSTFGGTADKSGEKQDTPTGRKPSSSARKPEFRILDALSATGLRALRYAQEIPFTTAVTANDMSRKATQSIALNVKHNGLEDKITPNTGNAIAHMYSFVGTKGYEVIDLDPYGTAAPFLDAAVQAINDGGLLCVTCTDAGVFASAGYPEKTYSQYGGLPIKGPHSHEGGLRLILHAVASSAARYGVAIEPLLSLSIDYYARVFVRVRKSPAEVKFLAGKTMIVYSCDSGCGAWQTQFLARNQPREGKDGTMFYKHSMGQAPTAAPMCEHCGRKTHLSGPMYGGPLHNPAFIKRILNYLPNIDRETYPTTDRIEGMLQTAYEETLLSDVPKRNKSNRKGKDGGEASEAFIPQTGPAEIDHHPFFLIPSALSKVIHCQAPSDSMIRGALRSAGFRVARSHCKPGTIKTDASWADIWHIMREWTRQKAPIKEGAISEGTAGWTIMQKALSNEGKDDSDYAADEGGVEVAEGNGSETGGKDGTAGAADATNGADHDHGRTPASRGRKYEVVFDETLGKEKEGKKLVRYQLNPRKDWGPLRKAG</sequence>
<evidence type="ECO:0000256" key="8">
    <source>
        <dbReference type="ARBA" id="ARBA00051897"/>
    </source>
</evidence>
<feature type="compositionally biased region" description="Low complexity" evidence="13">
    <location>
        <begin position="693"/>
        <end position="702"/>
    </location>
</feature>
<keyword evidence="15" id="KW-1185">Reference proteome</keyword>
<keyword evidence="4 12" id="KW-0949">S-adenosyl-L-methionine</keyword>
<dbReference type="OrthoDB" id="6349953at2759"/>
<evidence type="ECO:0000256" key="5">
    <source>
        <dbReference type="ARBA" id="ARBA00022694"/>
    </source>
</evidence>
<gene>
    <name evidence="14" type="ORF">AOQ84DRAFT_371514</name>
</gene>
<evidence type="ECO:0000256" key="13">
    <source>
        <dbReference type="SAM" id="MobiDB-lite"/>
    </source>
</evidence>
<evidence type="ECO:0000256" key="7">
    <source>
        <dbReference type="ARBA" id="ARBA00039099"/>
    </source>
</evidence>
<evidence type="ECO:0000256" key="4">
    <source>
        <dbReference type="ARBA" id="ARBA00022691"/>
    </source>
</evidence>
<feature type="region of interest" description="Disordered" evidence="13">
    <location>
        <begin position="540"/>
        <end position="561"/>
    </location>
</feature>
<dbReference type="Proteomes" id="UP000250140">
    <property type="component" value="Unassembled WGS sequence"/>
</dbReference>
<evidence type="ECO:0000256" key="12">
    <source>
        <dbReference type="PROSITE-ProRule" id="PRU00958"/>
    </source>
</evidence>
<dbReference type="FunFam" id="3.30.56.70:FF:000001">
    <property type="entry name" value="tRNA (guanine(26)-N(2))-dimethyltransferase"/>
    <property type="match status" value="1"/>
</dbReference>
<keyword evidence="6 12" id="KW-0694">RNA-binding</keyword>
<evidence type="ECO:0000256" key="1">
    <source>
        <dbReference type="ARBA" id="ARBA00022555"/>
    </source>
</evidence>
<dbReference type="GO" id="GO:0160104">
    <property type="term" value="F:tRNA (guanine(26)-N2)-dimethyltransferase activity"/>
    <property type="evidence" value="ECO:0007669"/>
    <property type="project" value="UniProtKB-EC"/>
</dbReference>
<dbReference type="Pfam" id="PF02005">
    <property type="entry name" value="TRM"/>
    <property type="match status" value="2"/>
</dbReference>
<accession>A0A8E2FBY3</accession>
<protein>
    <recommendedName>
        <fullName evidence="7">tRNA (guanine(26)-N(2))-dimethyltransferase</fullName>
        <ecNumber evidence="7">2.1.1.216</ecNumber>
    </recommendedName>
    <alternativeName>
        <fullName evidence="10">tRNA 2,2-dimethylguanosine-26 methyltransferase</fullName>
    </alternativeName>
    <alternativeName>
        <fullName evidence="9">tRNA(guanine-26,N(2)-N(2)) methyltransferase</fullName>
    </alternativeName>
    <alternativeName>
        <fullName evidence="11">tRNA(m(2,2)G26)dimethyltransferase</fullName>
    </alternativeName>
</protein>
<dbReference type="EMBL" id="KV748605">
    <property type="protein sequence ID" value="OCL14184.1"/>
    <property type="molecule type" value="Genomic_DNA"/>
</dbReference>
<evidence type="ECO:0000256" key="10">
    <source>
        <dbReference type="ARBA" id="ARBA00082896"/>
    </source>
</evidence>
<dbReference type="SUPFAM" id="SSF53335">
    <property type="entry name" value="S-adenosyl-L-methionine-dependent methyltransferases"/>
    <property type="match status" value="1"/>
</dbReference>
<name>A0A8E2FBY3_9PEZI</name>
<evidence type="ECO:0000256" key="9">
    <source>
        <dbReference type="ARBA" id="ARBA00077143"/>
    </source>
</evidence>
<feature type="compositionally biased region" description="Low complexity" evidence="13">
    <location>
        <begin position="130"/>
        <end position="141"/>
    </location>
</feature>
<dbReference type="InterPro" id="IPR029063">
    <property type="entry name" value="SAM-dependent_MTases_sf"/>
</dbReference>
<feature type="compositionally biased region" description="Polar residues" evidence="13">
    <location>
        <begin position="162"/>
        <end position="173"/>
    </location>
</feature>
<proteinExistence type="inferred from homology"/>
<dbReference type="PROSITE" id="PS51626">
    <property type="entry name" value="SAM_MT_TRM1"/>
    <property type="match status" value="1"/>
</dbReference>
<dbReference type="FunFam" id="3.40.50.150:FF:000051">
    <property type="entry name" value="tRNA (guanine(26)-N(2))-dimethyltransferase"/>
    <property type="match status" value="1"/>
</dbReference>
<comment type="catalytic activity">
    <reaction evidence="8">
        <text>guanosine(26) in tRNA + 2 S-adenosyl-L-methionine = N(2)-dimethylguanosine(26) in tRNA + 2 S-adenosyl-L-homocysteine + 2 H(+)</text>
        <dbReference type="Rhea" id="RHEA:43140"/>
        <dbReference type="Rhea" id="RHEA-COMP:10359"/>
        <dbReference type="Rhea" id="RHEA-COMP:10360"/>
        <dbReference type="ChEBI" id="CHEBI:15378"/>
        <dbReference type="ChEBI" id="CHEBI:57856"/>
        <dbReference type="ChEBI" id="CHEBI:59789"/>
        <dbReference type="ChEBI" id="CHEBI:74269"/>
        <dbReference type="ChEBI" id="CHEBI:74513"/>
        <dbReference type="EC" id="2.1.1.216"/>
    </reaction>
</comment>
<evidence type="ECO:0000256" key="11">
    <source>
        <dbReference type="ARBA" id="ARBA00083299"/>
    </source>
</evidence>
<dbReference type="GO" id="GO:0002940">
    <property type="term" value="P:tRNA N2-guanine methylation"/>
    <property type="evidence" value="ECO:0007669"/>
    <property type="project" value="TreeGrafter"/>
</dbReference>
<evidence type="ECO:0000313" key="15">
    <source>
        <dbReference type="Proteomes" id="UP000250140"/>
    </source>
</evidence>
<dbReference type="Gene3D" id="3.30.56.70">
    <property type="entry name" value="N2,N2-dimethylguanosine tRNA methyltransferase, C-terminal domain"/>
    <property type="match status" value="1"/>
</dbReference>
<dbReference type="NCBIfam" id="TIGR00308">
    <property type="entry name" value="TRM1"/>
    <property type="match status" value="1"/>
</dbReference>
<feature type="compositionally biased region" description="Polar residues" evidence="13">
    <location>
        <begin position="206"/>
        <end position="219"/>
    </location>
</feature>
<dbReference type="InterPro" id="IPR002905">
    <property type="entry name" value="Trm1"/>
</dbReference>
<dbReference type="PANTHER" id="PTHR10631:SF3">
    <property type="entry name" value="TRNA (GUANINE(26)-N(2))-DIMETHYLTRANSFERASE"/>
    <property type="match status" value="1"/>
</dbReference>
<dbReference type="InterPro" id="IPR042296">
    <property type="entry name" value="tRNA_met_Trm1_C"/>
</dbReference>
<dbReference type="AlphaFoldDB" id="A0A8E2FBY3"/>
<keyword evidence="3 12" id="KW-0808">Transferase</keyword>
<dbReference type="GO" id="GO:0005634">
    <property type="term" value="C:nucleus"/>
    <property type="evidence" value="ECO:0007669"/>
    <property type="project" value="TreeGrafter"/>
</dbReference>
<evidence type="ECO:0000313" key="14">
    <source>
        <dbReference type="EMBL" id="OCL14184.1"/>
    </source>
</evidence>
<keyword evidence="1 12" id="KW-0820">tRNA-binding</keyword>
<feature type="region of interest" description="Disordered" evidence="13">
    <location>
        <begin position="678"/>
        <end position="718"/>
    </location>
</feature>
<evidence type="ECO:0000256" key="2">
    <source>
        <dbReference type="ARBA" id="ARBA00022603"/>
    </source>
</evidence>
<comment type="similarity">
    <text evidence="12">Belongs to the class I-like SAM-binding methyltransferase superfamily. Trm1 family.</text>
</comment>
<dbReference type="Gene3D" id="3.40.50.150">
    <property type="entry name" value="Vaccinia Virus protein VP39"/>
    <property type="match status" value="1"/>
</dbReference>
<dbReference type="EC" id="2.1.1.216" evidence="7"/>